<feature type="compositionally biased region" description="Polar residues" evidence="1">
    <location>
        <begin position="181"/>
        <end position="195"/>
    </location>
</feature>
<feature type="region of interest" description="Disordered" evidence="1">
    <location>
        <begin position="181"/>
        <end position="222"/>
    </location>
</feature>
<organism evidence="2 3">
    <name type="scientific">Symbiodinium microadriaticum</name>
    <name type="common">Dinoflagellate</name>
    <name type="synonym">Zooxanthella microadriatica</name>
    <dbReference type="NCBI Taxonomy" id="2951"/>
    <lineage>
        <taxon>Eukaryota</taxon>
        <taxon>Sar</taxon>
        <taxon>Alveolata</taxon>
        <taxon>Dinophyceae</taxon>
        <taxon>Suessiales</taxon>
        <taxon>Symbiodiniaceae</taxon>
        <taxon>Symbiodinium</taxon>
    </lineage>
</organism>
<name>A0A1Q9E2U6_SYMMI</name>
<evidence type="ECO:0000256" key="1">
    <source>
        <dbReference type="SAM" id="MobiDB-lite"/>
    </source>
</evidence>
<dbReference type="EMBL" id="LSRX01000282">
    <property type="protein sequence ID" value="OLQ01745.1"/>
    <property type="molecule type" value="Genomic_DNA"/>
</dbReference>
<sequence>MGFHHGWPTTRALHIHFEATRLWKEPVTAKELARSQHAYFRDKESAAEFLRYNHWLLGYNVLDERGRQYEDYKKFLCEFISGAGRCSSLDFDMQSLQRQILKIQAAIRRFLAAKRMEKRRRQKMRSLDQRPVVAKGVTSAQQDLTDAPASVVRDFGQRLGLKPLMVEALLLMRTENVTASGTDTEENTWTGSESLASAEDDGSSKDRSSGRPSTEKALTLFV</sequence>
<dbReference type="AlphaFoldDB" id="A0A1Q9E2U6"/>
<evidence type="ECO:0000313" key="3">
    <source>
        <dbReference type="Proteomes" id="UP000186817"/>
    </source>
</evidence>
<proteinExistence type="predicted"/>
<evidence type="ECO:0000313" key="2">
    <source>
        <dbReference type="EMBL" id="OLQ01745.1"/>
    </source>
</evidence>
<gene>
    <name evidence="2" type="ORF">AK812_SmicGene15439</name>
</gene>
<dbReference type="Proteomes" id="UP000186817">
    <property type="component" value="Unassembled WGS sequence"/>
</dbReference>
<reference evidence="2 3" key="1">
    <citation type="submission" date="2016-02" db="EMBL/GenBank/DDBJ databases">
        <title>Genome analysis of coral dinoflagellate symbionts highlights evolutionary adaptations to a symbiotic lifestyle.</title>
        <authorList>
            <person name="Aranda M."/>
            <person name="Li Y."/>
            <person name="Liew Y.J."/>
            <person name="Baumgarten S."/>
            <person name="Simakov O."/>
            <person name="Wilson M."/>
            <person name="Piel J."/>
            <person name="Ashoor H."/>
            <person name="Bougouffa S."/>
            <person name="Bajic V.B."/>
            <person name="Ryu T."/>
            <person name="Ravasi T."/>
            <person name="Bayer T."/>
            <person name="Micklem G."/>
            <person name="Kim H."/>
            <person name="Bhak J."/>
            <person name="Lajeunesse T.C."/>
            <person name="Voolstra C.R."/>
        </authorList>
    </citation>
    <scope>NUCLEOTIDE SEQUENCE [LARGE SCALE GENOMIC DNA]</scope>
    <source>
        <strain evidence="2 3">CCMP2467</strain>
    </source>
</reference>
<keyword evidence="3" id="KW-1185">Reference proteome</keyword>
<dbReference type="OrthoDB" id="10410295at2759"/>
<accession>A0A1Q9E2U6</accession>
<comment type="caution">
    <text evidence="2">The sequence shown here is derived from an EMBL/GenBank/DDBJ whole genome shotgun (WGS) entry which is preliminary data.</text>
</comment>
<dbReference type="PROSITE" id="PS50096">
    <property type="entry name" value="IQ"/>
    <property type="match status" value="1"/>
</dbReference>
<protein>
    <submittedName>
        <fullName evidence="2">Uncharacterized protein</fullName>
    </submittedName>
</protein>